<dbReference type="RefSeq" id="WP_011385083.1">
    <property type="nucleotide sequence ID" value="NC_007626.1"/>
</dbReference>
<dbReference type="AlphaFoldDB" id="Q2W3R8"/>
<dbReference type="EMBL" id="AP007255">
    <property type="protein sequence ID" value="BAE51507.1"/>
    <property type="molecule type" value="Genomic_DNA"/>
</dbReference>
<reference evidence="2 3" key="1">
    <citation type="journal article" date="2005" name="DNA Res.">
        <title>Complete genome sequence of the facultative anaerobic magnetotactic bacterium Magnetospirillum sp. strain AMB-1.</title>
        <authorList>
            <person name="Matsunaga T."/>
            <person name="Okamura Y."/>
            <person name="Fukuda Y."/>
            <person name="Wahyudi A.T."/>
            <person name="Murase Y."/>
            <person name="Takeyama H."/>
        </authorList>
    </citation>
    <scope>NUCLEOTIDE SEQUENCE [LARGE SCALE GENOMIC DNA]</scope>
    <source>
        <strain evidence="3">ATCC 700264 / AMB-1</strain>
    </source>
</reference>
<accession>Q2W3R8</accession>
<name>Q2W3R8_PARM1</name>
<organism evidence="2 3">
    <name type="scientific">Paramagnetospirillum magneticum (strain ATCC 700264 / AMB-1)</name>
    <name type="common">Magnetospirillum magneticum</name>
    <dbReference type="NCBI Taxonomy" id="342108"/>
    <lineage>
        <taxon>Bacteria</taxon>
        <taxon>Pseudomonadati</taxon>
        <taxon>Pseudomonadota</taxon>
        <taxon>Alphaproteobacteria</taxon>
        <taxon>Rhodospirillales</taxon>
        <taxon>Magnetospirillaceae</taxon>
        <taxon>Paramagnetospirillum</taxon>
    </lineage>
</organism>
<evidence type="ECO:0000256" key="1">
    <source>
        <dbReference type="SAM" id="MobiDB-lite"/>
    </source>
</evidence>
<sequence length="399" mass="43427">METTETKRIGHVAGSMAWLCLLYGALLYVTVGALGVSELTRRIGSDSANIIHMIEVARDIRTEESANLHRDEAQLRVREELLDHAIGSFRDFGVAQGLALQDLQPIIDRQDLAPRLSTILNKPVDMETEKQWATVVMGAMMQLQLDIRQLRKAIDDRHAVLRSSWSAHAQVQAEAKRFDIDPVMVDRAAGTATTLQQLGYAALFALPTEILTLLLALSMGALGSTLHITKTLLTPGEGQCLSYYFIRPFQGMVTSLVVFVLLKAGQLTISAGDADNLNIFFVSFAGIASGLLAEEAYRMIRKAGAGIIKTDDAEARWAFKLKAAMDSASTTPERLAAGIGSALAEVESWISEAQPVPPLQQRLIAAWLHVPERELFTSQPPEDESPPSTEAAPAPSMPS</sequence>
<feature type="region of interest" description="Disordered" evidence="1">
    <location>
        <begin position="375"/>
        <end position="399"/>
    </location>
</feature>
<feature type="compositionally biased region" description="Low complexity" evidence="1">
    <location>
        <begin position="386"/>
        <end position="399"/>
    </location>
</feature>
<keyword evidence="3" id="KW-1185">Reference proteome</keyword>
<evidence type="ECO:0000313" key="3">
    <source>
        <dbReference type="Proteomes" id="UP000007058"/>
    </source>
</evidence>
<protein>
    <submittedName>
        <fullName evidence="2">Uncharacterized protein</fullName>
    </submittedName>
</protein>
<dbReference type="HOGENOM" id="CLU_690385_0_0_5"/>
<evidence type="ECO:0000313" key="2">
    <source>
        <dbReference type="EMBL" id="BAE51507.1"/>
    </source>
</evidence>
<gene>
    <name evidence="2" type="ordered locus">amb2703</name>
</gene>
<dbReference type="KEGG" id="mag:amb2703"/>
<dbReference type="OrthoDB" id="8482260at2"/>
<proteinExistence type="predicted"/>
<dbReference type="Proteomes" id="UP000007058">
    <property type="component" value="Chromosome"/>
</dbReference>